<dbReference type="Proteomes" id="UP000295264">
    <property type="component" value="Unassembled WGS sequence"/>
</dbReference>
<protein>
    <submittedName>
        <fullName evidence="2">Uncharacterized protein</fullName>
    </submittedName>
</protein>
<evidence type="ECO:0000313" key="3">
    <source>
        <dbReference type="Proteomes" id="UP000295264"/>
    </source>
</evidence>
<keyword evidence="3" id="KW-1185">Reference proteome</keyword>
<feature type="compositionally biased region" description="Polar residues" evidence="1">
    <location>
        <begin position="20"/>
        <end position="34"/>
    </location>
</feature>
<accession>A0A484GYZ8</accession>
<reference evidence="2 3" key="1">
    <citation type="journal article" date="2018" name="Genomics">
        <title>Molecular footprints of inshore aquatic adaptation in Indo-Pacific humpback dolphin (Sousa chinensis).</title>
        <authorList>
            <person name="Ming Y."/>
            <person name="Jian J."/>
            <person name="Yu F."/>
            <person name="Yu X."/>
            <person name="Wang J."/>
            <person name="Liu W."/>
        </authorList>
    </citation>
    <scope>NUCLEOTIDE SEQUENCE [LARGE SCALE GENOMIC DNA]</scope>
    <source>
        <strain evidence="2">MY-2018</strain>
        <tissue evidence="2">Skin</tissue>
    </source>
</reference>
<sequence>SLMVQQLGLHAPKAGGPDSISGQGTRSHMPQTKSLHAATKRSRMRQ</sequence>
<feature type="non-terminal residue" evidence="2">
    <location>
        <position position="1"/>
    </location>
</feature>
<dbReference type="EMBL" id="QWLN02002230">
    <property type="protein sequence ID" value="TEA40838.1"/>
    <property type="molecule type" value="Genomic_DNA"/>
</dbReference>
<name>A0A484GYZ8_SOUCH</name>
<evidence type="ECO:0000313" key="2">
    <source>
        <dbReference type="EMBL" id="TEA40838.1"/>
    </source>
</evidence>
<organism evidence="2 3">
    <name type="scientific">Sousa chinensis</name>
    <name type="common">Indo-pacific humpbacked dolphin</name>
    <name type="synonym">Steno chinensis</name>
    <dbReference type="NCBI Taxonomy" id="103600"/>
    <lineage>
        <taxon>Eukaryota</taxon>
        <taxon>Metazoa</taxon>
        <taxon>Chordata</taxon>
        <taxon>Craniata</taxon>
        <taxon>Vertebrata</taxon>
        <taxon>Euteleostomi</taxon>
        <taxon>Mammalia</taxon>
        <taxon>Eutheria</taxon>
        <taxon>Laurasiatheria</taxon>
        <taxon>Artiodactyla</taxon>
        <taxon>Whippomorpha</taxon>
        <taxon>Cetacea</taxon>
        <taxon>Odontoceti</taxon>
        <taxon>Delphinidae</taxon>
        <taxon>Sousa</taxon>
    </lineage>
</organism>
<gene>
    <name evidence="2" type="ORF">DBR06_SOUSAS19710047</name>
</gene>
<proteinExistence type="predicted"/>
<dbReference type="AlphaFoldDB" id="A0A484GYZ8"/>
<evidence type="ECO:0000256" key="1">
    <source>
        <dbReference type="SAM" id="MobiDB-lite"/>
    </source>
</evidence>
<comment type="caution">
    <text evidence="2">The sequence shown here is derived from an EMBL/GenBank/DDBJ whole genome shotgun (WGS) entry which is preliminary data.</text>
</comment>
<feature type="region of interest" description="Disordered" evidence="1">
    <location>
        <begin position="1"/>
        <end position="46"/>
    </location>
</feature>